<sequence length="395" mass="41865">MKTTNRWIILAACILINLCLGAGYAWSVFQAPLIEQFGWTTAQASLAFSISFAMVPISMIIFGAMQDKKGPKWITFGGGLMFGLGMILTSFITNLTMLYISYGLILGFGIGMAYGCTTSTTVKWFPDKKGLAGGLTAAGFGSGAVLFAPLAVRLIQKHGVLLTFRYLGIGLLIAICLSSLLLSAPERKAVNVSADDKLNKRPGQIIKTGTFWGLWVVYVFGCISGLMIIGHASPIAKEFLNFDLETATFVVSIVAISNTLGRILWGFVSDKIGRYATVALMFITSCVGLVLLSIKAGAVLGVIGIVLIALCFGGFLGTFPGITAENWGPIFNGSNYGVMFTAYGLAAVVGPRLAALIKQSANGDYTRAFIISAIMNVIGAVLIIALQKKKAAKTA</sequence>
<evidence type="ECO:0000256" key="5">
    <source>
        <dbReference type="ARBA" id="ARBA00023136"/>
    </source>
</evidence>
<evidence type="ECO:0000256" key="2">
    <source>
        <dbReference type="ARBA" id="ARBA00022448"/>
    </source>
</evidence>
<feature type="transmembrane region" description="Helical" evidence="6">
    <location>
        <begin position="336"/>
        <end position="357"/>
    </location>
</feature>
<proteinExistence type="predicted"/>
<evidence type="ECO:0000259" key="7">
    <source>
        <dbReference type="PROSITE" id="PS50850"/>
    </source>
</evidence>
<organism evidence="8 9">
    <name type="scientific">Filifactor villosus</name>
    <dbReference type="NCBI Taxonomy" id="29374"/>
    <lineage>
        <taxon>Bacteria</taxon>
        <taxon>Bacillati</taxon>
        <taxon>Bacillota</taxon>
        <taxon>Clostridia</taxon>
        <taxon>Peptostreptococcales</taxon>
        <taxon>Filifactoraceae</taxon>
        <taxon>Filifactor</taxon>
    </lineage>
</organism>
<evidence type="ECO:0000256" key="4">
    <source>
        <dbReference type="ARBA" id="ARBA00022989"/>
    </source>
</evidence>
<dbReference type="RefSeq" id="WP_379788675.1">
    <property type="nucleotide sequence ID" value="NZ_JBHSHL010000033.1"/>
</dbReference>
<dbReference type="SUPFAM" id="SSF103473">
    <property type="entry name" value="MFS general substrate transporter"/>
    <property type="match status" value="1"/>
</dbReference>
<evidence type="ECO:0000256" key="6">
    <source>
        <dbReference type="SAM" id="Phobius"/>
    </source>
</evidence>
<feature type="transmembrane region" description="Helical" evidence="6">
    <location>
        <begin position="300"/>
        <end position="324"/>
    </location>
</feature>
<dbReference type="InterPro" id="IPR011701">
    <property type="entry name" value="MFS"/>
</dbReference>
<feature type="transmembrane region" description="Helical" evidence="6">
    <location>
        <begin position="275"/>
        <end position="294"/>
    </location>
</feature>
<evidence type="ECO:0000313" key="9">
    <source>
        <dbReference type="Proteomes" id="UP001595916"/>
    </source>
</evidence>
<feature type="transmembrane region" description="Helical" evidence="6">
    <location>
        <begin position="73"/>
        <end position="93"/>
    </location>
</feature>
<feature type="transmembrane region" description="Helical" evidence="6">
    <location>
        <begin position="164"/>
        <end position="184"/>
    </location>
</feature>
<name>A0ABV9QNY5_9FIRM</name>
<keyword evidence="5 6" id="KW-0472">Membrane</keyword>
<evidence type="ECO:0000256" key="1">
    <source>
        <dbReference type="ARBA" id="ARBA00004651"/>
    </source>
</evidence>
<feature type="transmembrane region" description="Helical" evidence="6">
    <location>
        <begin position="249"/>
        <end position="268"/>
    </location>
</feature>
<gene>
    <name evidence="8" type="ORF">ACFO4R_08570</name>
</gene>
<feature type="transmembrane region" description="Helical" evidence="6">
    <location>
        <begin position="130"/>
        <end position="152"/>
    </location>
</feature>
<comment type="caution">
    <text evidence="8">The sequence shown here is derived from an EMBL/GenBank/DDBJ whole genome shotgun (WGS) entry which is preliminary data.</text>
</comment>
<keyword evidence="2" id="KW-0813">Transport</keyword>
<keyword evidence="9" id="KW-1185">Reference proteome</keyword>
<dbReference type="InterPro" id="IPR020846">
    <property type="entry name" value="MFS_dom"/>
</dbReference>
<evidence type="ECO:0000256" key="3">
    <source>
        <dbReference type="ARBA" id="ARBA00022692"/>
    </source>
</evidence>
<comment type="subcellular location">
    <subcellularLocation>
        <location evidence="1">Cell membrane</location>
        <topology evidence="1">Multi-pass membrane protein</topology>
    </subcellularLocation>
</comment>
<dbReference type="CDD" id="cd17353">
    <property type="entry name" value="MFS_OFA_like"/>
    <property type="match status" value="1"/>
</dbReference>
<dbReference type="Proteomes" id="UP001595916">
    <property type="component" value="Unassembled WGS sequence"/>
</dbReference>
<dbReference type="PANTHER" id="PTHR11360:SF304">
    <property type="entry name" value="MFS DOMAIN-CONTAINING PROTEIN"/>
    <property type="match status" value="1"/>
</dbReference>
<feature type="transmembrane region" description="Helical" evidence="6">
    <location>
        <begin position="46"/>
        <end position="66"/>
    </location>
</feature>
<protein>
    <submittedName>
        <fullName evidence="8">OFA family MFS transporter</fullName>
    </submittedName>
</protein>
<feature type="transmembrane region" description="Helical" evidence="6">
    <location>
        <begin position="369"/>
        <end position="386"/>
    </location>
</feature>
<dbReference type="EMBL" id="JBHSHL010000033">
    <property type="protein sequence ID" value="MFC4805136.1"/>
    <property type="molecule type" value="Genomic_DNA"/>
</dbReference>
<feature type="domain" description="Major facilitator superfamily (MFS) profile" evidence="7">
    <location>
        <begin position="1"/>
        <end position="391"/>
    </location>
</feature>
<feature type="transmembrane region" description="Helical" evidence="6">
    <location>
        <begin position="7"/>
        <end position="26"/>
    </location>
</feature>
<dbReference type="PANTHER" id="PTHR11360">
    <property type="entry name" value="MONOCARBOXYLATE TRANSPORTER"/>
    <property type="match status" value="1"/>
</dbReference>
<dbReference type="Gene3D" id="1.20.1250.20">
    <property type="entry name" value="MFS general substrate transporter like domains"/>
    <property type="match status" value="2"/>
</dbReference>
<keyword evidence="3 6" id="KW-0812">Transmembrane</keyword>
<feature type="transmembrane region" description="Helical" evidence="6">
    <location>
        <begin position="205"/>
        <end position="229"/>
    </location>
</feature>
<feature type="transmembrane region" description="Helical" evidence="6">
    <location>
        <begin position="99"/>
        <end position="118"/>
    </location>
</feature>
<dbReference type="Pfam" id="PF07690">
    <property type="entry name" value="MFS_1"/>
    <property type="match status" value="1"/>
</dbReference>
<reference evidence="9" key="1">
    <citation type="journal article" date="2019" name="Int. J. Syst. Evol. Microbiol.">
        <title>The Global Catalogue of Microorganisms (GCM) 10K type strain sequencing project: providing services to taxonomists for standard genome sequencing and annotation.</title>
        <authorList>
            <consortium name="The Broad Institute Genomics Platform"/>
            <consortium name="The Broad Institute Genome Sequencing Center for Infectious Disease"/>
            <person name="Wu L."/>
            <person name="Ma J."/>
        </authorList>
    </citation>
    <scope>NUCLEOTIDE SEQUENCE [LARGE SCALE GENOMIC DNA]</scope>
    <source>
        <strain evidence="9">CCUG 46385</strain>
    </source>
</reference>
<evidence type="ECO:0000313" key="8">
    <source>
        <dbReference type="EMBL" id="MFC4805136.1"/>
    </source>
</evidence>
<dbReference type="InterPro" id="IPR050327">
    <property type="entry name" value="Proton-linked_MCT"/>
</dbReference>
<dbReference type="InterPro" id="IPR036259">
    <property type="entry name" value="MFS_trans_sf"/>
</dbReference>
<dbReference type="PROSITE" id="PS50850">
    <property type="entry name" value="MFS"/>
    <property type="match status" value="1"/>
</dbReference>
<accession>A0ABV9QNY5</accession>
<keyword evidence="4 6" id="KW-1133">Transmembrane helix</keyword>